<dbReference type="NCBIfam" id="TIGR01982">
    <property type="entry name" value="UbiB"/>
    <property type="match status" value="1"/>
</dbReference>
<evidence type="ECO:0000256" key="2">
    <source>
        <dbReference type="ARBA" id="ARBA00009670"/>
    </source>
</evidence>
<evidence type="ECO:0000256" key="14">
    <source>
        <dbReference type="SAM" id="Coils"/>
    </source>
</evidence>
<dbReference type="RefSeq" id="WP_200257069.1">
    <property type="nucleotide sequence ID" value="NZ_NRSH01000029.1"/>
</dbReference>
<comment type="caution">
    <text evidence="13">Lacks conserved residue(s) required for the propagation of feature annotation.</text>
</comment>
<dbReference type="EMBL" id="NRSH01000029">
    <property type="protein sequence ID" value="MBK1726208.1"/>
    <property type="molecule type" value="Genomic_DNA"/>
</dbReference>
<comment type="caution">
    <text evidence="16">The sequence shown here is derived from an EMBL/GenBank/DDBJ whole genome shotgun (WGS) entry which is preliminary data.</text>
</comment>
<keyword evidence="4" id="KW-0997">Cell inner membrane</keyword>
<feature type="binding site" evidence="13">
    <location>
        <position position="151"/>
    </location>
    <ligand>
        <name>ATP</name>
        <dbReference type="ChEBI" id="CHEBI:30616"/>
    </ligand>
</feature>
<dbReference type="Pfam" id="PF03109">
    <property type="entry name" value="ABC1"/>
    <property type="match status" value="1"/>
</dbReference>
<keyword evidence="6 13" id="KW-0831">Ubiquinone biosynthesis</keyword>
<dbReference type="Proteomes" id="UP000738126">
    <property type="component" value="Unassembled WGS sequence"/>
</dbReference>
<dbReference type="InterPro" id="IPR004147">
    <property type="entry name" value="ABC1_dom"/>
</dbReference>
<evidence type="ECO:0000256" key="10">
    <source>
        <dbReference type="ARBA" id="ARBA00022840"/>
    </source>
</evidence>
<comment type="subcellular location">
    <subcellularLocation>
        <location evidence="13">Cell membrane</location>
        <topology evidence="13">Multi-pass membrane protein</topology>
    </subcellularLocation>
</comment>
<name>A0ABS1E5H3_9GAMM</name>
<keyword evidence="10 13" id="KW-0067">ATP-binding</keyword>
<keyword evidence="3 13" id="KW-1003">Cell membrane</keyword>
<keyword evidence="17" id="KW-1185">Reference proteome</keyword>
<comment type="similarity">
    <text evidence="2">Belongs to the protein kinase superfamily. ADCK protein kinase family.</text>
</comment>
<feature type="transmembrane region" description="Helical" evidence="13">
    <location>
        <begin position="529"/>
        <end position="549"/>
    </location>
</feature>
<evidence type="ECO:0000259" key="15">
    <source>
        <dbReference type="Pfam" id="PF03109"/>
    </source>
</evidence>
<evidence type="ECO:0000256" key="1">
    <source>
        <dbReference type="ARBA" id="ARBA00005020"/>
    </source>
</evidence>
<dbReference type="PANTHER" id="PTHR10566:SF113">
    <property type="entry name" value="PROTEIN ACTIVITY OF BC1 COMPLEX KINASE 7, CHLOROPLASTIC"/>
    <property type="match status" value="1"/>
</dbReference>
<gene>
    <name evidence="13" type="primary">ubiB</name>
    <name evidence="16" type="ORF">CKO13_04045</name>
</gene>
<proteinExistence type="inferred from homology"/>
<sequence length="553" mass="63484">MIGPQRLFRLTRIQLVMLRHGVDDVVLAAPLFRPLRFLVVFMPWRWVRRSEPRGVRVRRALEELGPIFVKLGQILSTRRDLLPKDVTEELARLQDRVPPFPHEDARRIIERTYGERIDAVFAHFEDAPIASASIAQVHGARLHDGTDVVIKVVRPGIPAVIRRDLELLYTAARLAERYVPDARRLHPVQVISEFEKNLYDELDLMREAANASQLRRNFRDSELLYVPAVYWRHTGRDVMVMERIHGIPISDIDALQAHGIDLRKLAERGTEIFFTQVFRDSFFHADMHPGNIFVDPSRPAEPRYIAVDFGIMGSLAPVDHHYLAGNFMAFFNRDYRRVAELHVESGWVPEGTRVEEFEAAIRTVCEPAFERPLQEISFAQLLLRLFQTGRRFDMEIQPQLVLLQKTLLNVEGLGRNLYPELDLWATAKPFLENWMREELGPRATLRNVRKQLPEWGEKLPELPNRIDHGLQDLARMRAELQRHSQEMAQLRRELDRGHRRLYAAIAGGALIVAALLGPPEPALPLDLAAVPATTWGLGGLGVVALLLALPWRR</sequence>
<dbReference type="CDD" id="cd13972">
    <property type="entry name" value="UbiB"/>
    <property type="match status" value="1"/>
</dbReference>
<evidence type="ECO:0000256" key="13">
    <source>
        <dbReference type="HAMAP-Rule" id="MF_00414"/>
    </source>
</evidence>
<dbReference type="NCBIfam" id="NF003404">
    <property type="entry name" value="PRK04750.1"/>
    <property type="match status" value="1"/>
</dbReference>
<dbReference type="HAMAP" id="MF_00414">
    <property type="entry name" value="UbiB"/>
    <property type="match status" value="1"/>
</dbReference>
<organism evidence="16 17">
    <name type="scientific">Halorhodospira neutriphila</name>
    <dbReference type="NCBI Taxonomy" id="168379"/>
    <lineage>
        <taxon>Bacteria</taxon>
        <taxon>Pseudomonadati</taxon>
        <taxon>Pseudomonadota</taxon>
        <taxon>Gammaproteobacteria</taxon>
        <taxon>Chromatiales</taxon>
        <taxon>Ectothiorhodospiraceae</taxon>
        <taxon>Halorhodospira</taxon>
    </lineage>
</organism>
<keyword evidence="8 13" id="KW-0547">Nucleotide-binding</keyword>
<keyword evidence="12 13" id="KW-0472">Membrane</keyword>
<evidence type="ECO:0000313" key="17">
    <source>
        <dbReference type="Proteomes" id="UP000738126"/>
    </source>
</evidence>
<feature type="coiled-coil region" evidence="14">
    <location>
        <begin position="473"/>
        <end position="500"/>
    </location>
</feature>
<keyword evidence="16" id="KW-0830">Ubiquinone</keyword>
<feature type="active site" description="Proton acceptor" evidence="13">
    <location>
        <position position="286"/>
    </location>
</feature>
<evidence type="ECO:0000256" key="6">
    <source>
        <dbReference type="ARBA" id="ARBA00022688"/>
    </source>
</evidence>
<dbReference type="EC" id="2.7.-.-" evidence="13"/>
<evidence type="ECO:0000256" key="9">
    <source>
        <dbReference type="ARBA" id="ARBA00022777"/>
    </source>
</evidence>
<keyword evidence="11 13" id="KW-1133">Transmembrane helix</keyword>
<comment type="similarity">
    <text evidence="13">Belongs to the ABC1 family. UbiB subfamily.</text>
</comment>
<comment type="pathway">
    <text evidence="1 13">Cofactor biosynthesis; ubiquinone biosynthesis [regulation].</text>
</comment>
<protein>
    <recommendedName>
        <fullName evidence="13">Probable protein kinase UbiB</fullName>
        <ecNumber evidence="13">2.7.-.-</ecNumber>
    </recommendedName>
    <alternativeName>
        <fullName evidence="13">Ubiquinone biosynthesis protein UbiB</fullName>
    </alternativeName>
</protein>
<reference evidence="16 17" key="1">
    <citation type="journal article" date="2020" name="Microorganisms">
        <title>Osmotic Adaptation and Compatible Solute Biosynthesis of Phototrophic Bacteria as Revealed from Genome Analyses.</title>
        <authorList>
            <person name="Imhoff J.F."/>
            <person name="Rahn T."/>
            <person name="Kunzel S."/>
            <person name="Keller A."/>
            <person name="Neulinger S.C."/>
        </authorList>
    </citation>
    <scope>NUCLEOTIDE SEQUENCE [LARGE SCALE GENOMIC DNA]</scope>
    <source>
        <strain evidence="16 17">DSM 15116</strain>
    </source>
</reference>
<dbReference type="InterPro" id="IPR045308">
    <property type="entry name" value="UbiB_bact"/>
</dbReference>
<accession>A0ABS1E5H3</accession>
<evidence type="ECO:0000313" key="16">
    <source>
        <dbReference type="EMBL" id="MBK1726208.1"/>
    </source>
</evidence>
<feature type="binding site" evidence="13">
    <location>
        <begin position="129"/>
        <end position="137"/>
    </location>
    <ligand>
        <name>ATP</name>
        <dbReference type="ChEBI" id="CHEBI:30616"/>
    </ligand>
</feature>
<dbReference type="PANTHER" id="PTHR10566">
    <property type="entry name" value="CHAPERONE-ACTIVITY OF BC1 COMPLEX CABC1 -RELATED"/>
    <property type="match status" value="1"/>
</dbReference>
<evidence type="ECO:0000256" key="11">
    <source>
        <dbReference type="ARBA" id="ARBA00022989"/>
    </source>
</evidence>
<dbReference type="InterPro" id="IPR011009">
    <property type="entry name" value="Kinase-like_dom_sf"/>
</dbReference>
<dbReference type="InterPro" id="IPR010232">
    <property type="entry name" value="UbiB"/>
</dbReference>
<evidence type="ECO:0000256" key="4">
    <source>
        <dbReference type="ARBA" id="ARBA00022519"/>
    </source>
</evidence>
<evidence type="ECO:0000256" key="7">
    <source>
        <dbReference type="ARBA" id="ARBA00022692"/>
    </source>
</evidence>
<dbReference type="SUPFAM" id="SSF56112">
    <property type="entry name" value="Protein kinase-like (PK-like)"/>
    <property type="match status" value="1"/>
</dbReference>
<feature type="domain" description="ABC1 atypical kinase-like" evidence="15">
    <location>
        <begin position="92"/>
        <end position="342"/>
    </location>
</feature>
<dbReference type="InterPro" id="IPR050154">
    <property type="entry name" value="UbiB_kinase"/>
</dbReference>
<comment type="function">
    <text evidence="13">Is probably a protein kinase regulator of UbiI activity which is involved in aerobic coenzyme Q (ubiquinone) biosynthesis.</text>
</comment>
<feature type="transmembrane region" description="Helical" evidence="13">
    <location>
        <begin position="501"/>
        <end position="517"/>
    </location>
</feature>
<keyword evidence="9 13" id="KW-0418">Kinase</keyword>
<evidence type="ECO:0000256" key="8">
    <source>
        <dbReference type="ARBA" id="ARBA00022741"/>
    </source>
</evidence>
<keyword evidence="7 13" id="KW-0812">Transmembrane</keyword>
<evidence type="ECO:0000256" key="3">
    <source>
        <dbReference type="ARBA" id="ARBA00022475"/>
    </source>
</evidence>
<evidence type="ECO:0000256" key="12">
    <source>
        <dbReference type="ARBA" id="ARBA00023136"/>
    </source>
</evidence>
<evidence type="ECO:0000256" key="5">
    <source>
        <dbReference type="ARBA" id="ARBA00022679"/>
    </source>
</evidence>
<keyword evidence="14" id="KW-0175">Coiled coil</keyword>
<keyword evidence="5 13" id="KW-0808">Transferase</keyword>